<evidence type="ECO:0000256" key="1">
    <source>
        <dbReference type="SAM" id="MobiDB-lite"/>
    </source>
</evidence>
<dbReference type="PROSITE" id="PS51724">
    <property type="entry name" value="SPOR"/>
    <property type="match status" value="1"/>
</dbReference>
<keyword evidence="2" id="KW-0472">Membrane</keyword>
<dbReference type="GO" id="GO:0032506">
    <property type="term" value="P:cytokinetic process"/>
    <property type="evidence" value="ECO:0007669"/>
    <property type="project" value="TreeGrafter"/>
</dbReference>
<dbReference type="Gene3D" id="3.30.70.1070">
    <property type="entry name" value="Sporulation related repeat"/>
    <property type="match status" value="1"/>
</dbReference>
<sequence length="184" mass="20301">MDSTTKRQLVGAAVIVALAVIFLPMFFSSPQEREQVDVPLEVPPRADSPEADREPQLVDPDDDMSDLDDHDLADAVNDDRDNSEAAANSDSEPEEVANGDIEGVPIEEGAFAVQVGSFRDQDNAYGFRDQVRDMGMPAYVDRSDVDGSAVYRVRLGPVMERDRADEMLEQARTELEIDGWVISL</sequence>
<protein>
    <submittedName>
        <fullName evidence="4">DedD protein</fullName>
    </submittedName>
</protein>
<evidence type="ECO:0000256" key="2">
    <source>
        <dbReference type="SAM" id="Phobius"/>
    </source>
</evidence>
<evidence type="ECO:0000259" key="3">
    <source>
        <dbReference type="PROSITE" id="PS51724"/>
    </source>
</evidence>
<evidence type="ECO:0000313" key="4">
    <source>
        <dbReference type="EMBL" id="BAU57725.1"/>
    </source>
</evidence>
<dbReference type="InterPro" id="IPR036680">
    <property type="entry name" value="SPOR-like_sf"/>
</dbReference>
<reference evidence="4" key="1">
    <citation type="submission" date="2016-02" db="EMBL/GenBank/DDBJ databases">
        <title>Halorhodospira halochloris DSM-1059 complete genome, version 2.</title>
        <authorList>
            <person name="Tsukatani Y."/>
        </authorList>
    </citation>
    <scope>NUCLEOTIDE SEQUENCE</scope>
    <source>
        <strain evidence="4">DSM 1059</strain>
    </source>
</reference>
<dbReference type="InterPro" id="IPR007730">
    <property type="entry name" value="SPOR-like_dom"/>
</dbReference>
<dbReference type="SUPFAM" id="SSF110997">
    <property type="entry name" value="Sporulation related repeat"/>
    <property type="match status" value="1"/>
</dbReference>
<feature type="region of interest" description="Disordered" evidence="1">
    <location>
        <begin position="32"/>
        <end position="101"/>
    </location>
</feature>
<dbReference type="PANTHER" id="PTHR38687:SF1">
    <property type="entry name" value="CELL DIVISION PROTEIN DEDD"/>
    <property type="match status" value="1"/>
</dbReference>
<keyword evidence="5" id="KW-1185">Reference proteome</keyword>
<dbReference type="Pfam" id="PF05036">
    <property type="entry name" value="SPOR"/>
    <property type="match status" value="1"/>
</dbReference>
<dbReference type="RefSeq" id="WP_096408997.1">
    <property type="nucleotide sequence ID" value="NZ_AP017372.2"/>
</dbReference>
<keyword evidence="2" id="KW-1133">Transmembrane helix</keyword>
<proteinExistence type="predicted"/>
<name>A0A0X8X936_HALHR</name>
<evidence type="ECO:0000313" key="5">
    <source>
        <dbReference type="Proteomes" id="UP000218890"/>
    </source>
</evidence>
<dbReference type="OrthoDB" id="7069135at2"/>
<organism evidence="4 5">
    <name type="scientific">Halorhodospira halochloris</name>
    <name type="common">Ectothiorhodospira halochloris</name>
    <dbReference type="NCBI Taxonomy" id="1052"/>
    <lineage>
        <taxon>Bacteria</taxon>
        <taxon>Pseudomonadati</taxon>
        <taxon>Pseudomonadota</taxon>
        <taxon>Gammaproteobacteria</taxon>
        <taxon>Chromatiales</taxon>
        <taxon>Ectothiorhodospiraceae</taxon>
        <taxon>Halorhodospira</taxon>
    </lineage>
</organism>
<feature type="domain" description="SPOR" evidence="3">
    <location>
        <begin position="105"/>
        <end position="184"/>
    </location>
</feature>
<dbReference type="KEGG" id="hhk:HH1059_10270"/>
<dbReference type="InterPro" id="IPR052521">
    <property type="entry name" value="Cell_div_SPOR-domain"/>
</dbReference>
<dbReference type="GO" id="GO:0030428">
    <property type="term" value="C:cell septum"/>
    <property type="evidence" value="ECO:0007669"/>
    <property type="project" value="TreeGrafter"/>
</dbReference>
<dbReference type="Proteomes" id="UP000218890">
    <property type="component" value="Chromosome"/>
</dbReference>
<keyword evidence="2" id="KW-0812">Transmembrane</keyword>
<dbReference type="GO" id="GO:0032153">
    <property type="term" value="C:cell division site"/>
    <property type="evidence" value="ECO:0007669"/>
    <property type="project" value="TreeGrafter"/>
</dbReference>
<dbReference type="GO" id="GO:0042834">
    <property type="term" value="F:peptidoglycan binding"/>
    <property type="evidence" value="ECO:0007669"/>
    <property type="project" value="InterPro"/>
</dbReference>
<dbReference type="PANTHER" id="PTHR38687">
    <property type="entry name" value="CELL DIVISION PROTEIN DEDD-RELATED"/>
    <property type="match status" value="1"/>
</dbReference>
<feature type="transmembrane region" description="Helical" evidence="2">
    <location>
        <begin position="9"/>
        <end position="27"/>
    </location>
</feature>
<feature type="compositionally biased region" description="Acidic residues" evidence="1">
    <location>
        <begin position="59"/>
        <end position="69"/>
    </location>
</feature>
<gene>
    <name evidence="4" type="ORF">HH1059_10270</name>
</gene>
<dbReference type="EMBL" id="AP017372">
    <property type="protein sequence ID" value="BAU57725.1"/>
    <property type="molecule type" value="Genomic_DNA"/>
</dbReference>
<feature type="compositionally biased region" description="Basic and acidic residues" evidence="1">
    <location>
        <begin position="47"/>
        <end position="56"/>
    </location>
</feature>
<dbReference type="AlphaFoldDB" id="A0A0X8X936"/>
<accession>A0A0X8X936</accession>
<feature type="compositionally biased region" description="Basic and acidic residues" evidence="1">
    <location>
        <begin position="70"/>
        <end position="83"/>
    </location>
</feature>